<dbReference type="PANTHER" id="PTHR30055:SF151">
    <property type="entry name" value="TRANSCRIPTIONAL REGULATORY PROTEIN"/>
    <property type="match status" value="1"/>
</dbReference>
<protein>
    <submittedName>
        <fullName evidence="6">TetR/AcrR family transcriptional regulator</fullName>
    </submittedName>
</protein>
<dbReference type="InterPro" id="IPR036271">
    <property type="entry name" value="Tet_transcr_reg_TetR-rel_C_sf"/>
</dbReference>
<accession>A0A4Z0WD72</accession>
<dbReference type="InterPro" id="IPR001647">
    <property type="entry name" value="HTH_TetR"/>
</dbReference>
<dbReference type="InterPro" id="IPR004111">
    <property type="entry name" value="Repressor_TetR_C"/>
</dbReference>
<evidence type="ECO:0000313" key="7">
    <source>
        <dbReference type="Proteomes" id="UP000297475"/>
    </source>
</evidence>
<dbReference type="Proteomes" id="UP000297475">
    <property type="component" value="Unassembled WGS sequence"/>
</dbReference>
<keyword evidence="3" id="KW-0804">Transcription</keyword>
<dbReference type="GO" id="GO:0000976">
    <property type="term" value="F:transcription cis-regulatory region binding"/>
    <property type="evidence" value="ECO:0007669"/>
    <property type="project" value="TreeGrafter"/>
</dbReference>
<sequence length="258" mass="28811">MSQEFAGKGDPRKLIELMWGKSRAPRRGPKPKASLEDIVAAAISIADSEGIEAVSTRNVAEAVGISPMSFYTHVPSKAELHDLMLDQVTAESAARPDDWPTMNWRQRMTFIAEDAWHFYLRHPWIVQFQTHRPILGPNTMASYEVALSALEGLGLDEIEMDLSVTALHNYVLGAVRDAARAQTVLEATGMTDDEWWPSIEPFLADVDFSPYPLASHVGRVAGETYGLGDPERAFRFGLERFLDGMAMLIERKKQQHVT</sequence>
<evidence type="ECO:0000256" key="2">
    <source>
        <dbReference type="ARBA" id="ARBA00023125"/>
    </source>
</evidence>
<keyword evidence="7" id="KW-1185">Reference proteome</keyword>
<dbReference type="OrthoDB" id="329481at2"/>
<dbReference type="Pfam" id="PF02909">
    <property type="entry name" value="TetR_C_1"/>
    <property type="match status" value="1"/>
</dbReference>
<dbReference type="SUPFAM" id="SSF46689">
    <property type="entry name" value="Homeodomain-like"/>
    <property type="match status" value="1"/>
</dbReference>
<name>A0A4Z0WD72_9GAMM</name>
<reference evidence="6 7" key="1">
    <citation type="submission" date="2019-04" db="EMBL/GenBank/DDBJ databases">
        <title>Natronospirillum operosus gen. nov., sp. nov., a haloalkaliphilic satellite isolated from decaying biomass of laboratory culture of cyanobacterium Geitlerinema sp. and proposal of Natronospirillaceae fam. nov. and Saccharospirillaceae fam. nov.</title>
        <authorList>
            <person name="Kevbrin V."/>
            <person name="Boltyanskaya Y."/>
            <person name="Koziaeva V."/>
            <person name="Grouzdev D.S."/>
            <person name="Park M."/>
            <person name="Cho J."/>
        </authorList>
    </citation>
    <scope>NUCLEOTIDE SEQUENCE [LARGE SCALE GENOMIC DNA]</scope>
    <source>
        <strain evidence="6 7">G-116</strain>
    </source>
</reference>
<dbReference type="AlphaFoldDB" id="A0A4Z0WD72"/>
<evidence type="ECO:0000313" key="6">
    <source>
        <dbReference type="EMBL" id="TGG92894.1"/>
    </source>
</evidence>
<dbReference type="InterPro" id="IPR050109">
    <property type="entry name" value="HTH-type_TetR-like_transc_reg"/>
</dbReference>
<dbReference type="InterPro" id="IPR009057">
    <property type="entry name" value="Homeodomain-like_sf"/>
</dbReference>
<dbReference type="Gene3D" id="1.10.357.10">
    <property type="entry name" value="Tetracycline Repressor, domain 2"/>
    <property type="match status" value="1"/>
</dbReference>
<dbReference type="GO" id="GO:0045892">
    <property type="term" value="P:negative regulation of DNA-templated transcription"/>
    <property type="evidence" value="ECO:0007669"/>
    <property type="project" value="InterPro"/>
</dbReference>
<dbReference type="RefSeq" id="WP_135483566.1">
    <property type="nucleotide sequence ID" value="NZ_SRMF01000004.1"/>
</dbReference>
<dbReference type="EMBL" id="SRMF01000004">
    <property type="protein sequence ID" value="TGG92894.1"/>
    <property type="molecule type" value="Genomic_DNA"/>
</dbReference>
<feature type="DNA-binding region" description="H-T-H motif" evidence="4">
    <location>
        <begin position="55"/>
        <end position="74"/>
    </location>
</feature>
<keyword evidence="2 4" id="KW-0238">DNA-binding</keyword>
<evidence type="ECO:0000256" key="3">
    <source>
        <dbReference type="ARBA" id="ARBA00023163"/>
    </source>
</evidence>
<dbReference type="Gene3D" id="1.10.10.60">
    <property type="entry name" value="Homeodomain-like"/>
    <property type="match status" value="1"/>
</dbReference>
<dbReference type="GO" id="GO:0003700">
    <property type="term" value="F:DNA-binding transcription factor activity"/>
    <property type="evidence" value="ECO:0007669"/>
    <property type="project" value="TreeGrafter"/>
</dbReference>
<proteinExistence type="predicted"/>
<dbReference type="PROSITE" id="PS50977">
    <property type="entry name" value="HTH_TETR_2"/>
    <property type="match status" value="1"/>
</dbReference>
<gene>
    <name evidence="6" type="ORF">E4656_12285</name>
</gene>
<feature type="domain" description="HTH tetR-type" evidence="5">
    <location>
        <begin position="32"/>
        <end position="92"/>
    </location>
</feature>
<comment type="caution">
    <text evidence="6">The sequence shown here is derived from an EMBL/GenBank/DDBJ whole genome shotgun (WGS) entry which is preliminary data.</text>
</comment>
<evidence type="ECO:0000256" key="1">
    <source>
        <dbReference type="ARBA" id="ARBA00023015"/>
    </source>
</evidence>
<keyword evidence="1" id="KW-0805">Transcription regulation</keyword>
<dbReference type="SUPFAM" id="SSF48498">
    <property type="entry name" value="Tetracyclin repressor-like, C-terminal domain"/>
    <property type="match status" value="1"/>
</dbReference>
<organism evidence="6 7">
    <name type="scientific">Natronospirillum operosum</name>
    <dbReference type="NCBI Taxonomy" id="2759953"/>
    <lineage>
        <taxon>Bacteria</taxon>
        <taxon>Pseudomonadati</taxon>
        <taxon>Pseudomonadota</taxon>
        <taxon>Gammaproteobacteria</taxon>
        <taxon>Oceanospirillales</taxon>
        <taxon>Natronospirillaceae</taxon>
        <taxon>Natronospirillum</taxon>
    </lineage>
</organism>
<dbReference type="Pfam" id="PF00440">
    <property type="entry name" value="TetR_N"/>
    <property type="match status" value="1"/>
</dbReference>
<evidence type="ECO:0000256" key="4">
    <source>
        <dbReference type="PROSITE-ProRule" id="PRU00335"/>
    </source>
</evidence>
<evidence type="ECO:0000259" key="5">
    <source>
        <dbReference type="PROSITE" id="PS50977"/>
    </source>
</evidence>
<dbReference type="PANTHER" id="PTHR30055">
    <property type="entry name" value="HTH-TYPE TRANSCRIPTIONAL REGULATOR RUTR"/>
    <property type="match status" value="1"/>
</dbReference>